<dbReference type="PANTHER" id="PTHR36838">
    <property type="entry name" value="AUXIN EFFLUX CARRIER FAMILY PROTEIN"/>
    <property type="match status" value="1"/>
</dbReference>
<dbReference type="Gene3D" id="1.20.1530.20">
    <property type="match status" value="1"/>
</dbReference>
<reference evidence="9" key="2">
    <citation type="submission" date="2021-04" db="EMBL/GenBank/DDBJ databases">
        <authorList>
            <person name="Gilroy R."/>
        </authorList>
    </citation>
    <scope>NUCLEOTIDE SEQUENCE</scope>
    <source>
        <strain evidence="9">CHK188-4685</strain>
    </source>
</reference>
<comment type="caution">
    <text evidence="9">The sequence shown here is derived from an EMBL/GenBank/DDBJ whole genome shotgun (WGS) entry which is preliminary data.</text>
</comment>
<comment type="subcellular location">
    <subcellularLocation>
        <location evidence="1">Cell membrane</location>
        <topology evidence="1">Multi-pass membrane protein</topology>
    </subcellularLocation>
</comment>
<dbReference type="EMBL" id="DWYS01000068">
    <property type="protein sequence ID" value="HJB07377.1"/>
    <property type="molecule type" value="Genomic_DNA"/>
</dbReference>
<dbReference type="Pfam" id="PF03547">
    <property type="entry name" value="Mem_trans"/>
    <property type="match status" value="1"/>
</dbReference>
<evidence type="ECO:0000313" key="9">
    <source>
        <dbReference type="EMBL" id="HJB07377.1"/>
    </source>
</evidence>
<accession>A0A9D2L7D6</accession>
<dbReference type="GO" id="GO:0005886">
    <property type="term" value="C:plasma membrane"/>
    <property type="evidence" value="ECO:0007669"/>
    <property type="project" value="UniProtKB-SubCell"/>
</dbReference>
<keyword evidence="3" id="KW-0813">Transport</keyword>
<dbReference type="AlphaFoldDB" id="A0A9D2L7D6"/>
<dbReference type="InterPro" id="IPR004776">
    <property type="entry name" value="Mem_transp_PIN-like"/>
</dbReference>
<evidence type="ECO:0000256" key="7">
    <source>
        <dbReference type="ARBA" id="ARBA00023136"/>
    </source>
</evidence>
<gene>
    <name evidence="9" type="ORF">H9716_05860</name>
</gene>
<name>A0A9D2L7D6_9FIRM</name>
<keyword evidence="7 8" id="KW-0472">Membrane</keyword>
<organism evidence="9 10">
    <name type="scientific">Candidatus Enterocloster faecavium</name>
    <dbReference type="NCBI Taxonomy" id="2838560"/>
    <lineage>
        <taxon>Bacteria</taxon>
        <taxon>Bacillati</taxon>
        <taxon>Bacillota</taxon>
        <taxon>Clostridia</taxon>
        <taxon>Lachnospirales</taxon>
        <taxon>Lachnospiraceae</taxon>
        <taxon>Enterocloster</taxon>
    </lineage>
</organism>
<reference evidence="9" key="1">
    <citation type="journal article" date="2021" name="PeerJ">
        <title>Extensive microbial diversity within the chicken gut microbiome revealed by metagenomics and culture.</title>
        <authorList>
            <person name="Gilroy R."/>
            <person name="Ravi A."/>
            <person name="Getino M."/>
            <person name="Pursley I."/>
            <person name="Horton D.L."/>
            <person name="Alikhan N.F."/>
            <person name="Baker D."/>
            <person name="Gharbi K."/>
            <person name="Hall N."/>
            <person name="Watson M."/>
            <person name="Adriaenssens E.M."/>
            <person name="Foster-Nyarko E."/>
            <person name="Jarju S."/>
            <person name="Secka A."/>
            <person name="Antonio M."/>
            <person name="Oren A."/>
            <person name="Chaudhuri R.R."/>
            <person name="La Ragione R."/>
            <person name="Hildebrand F."/>
            <person name="Pallen M.J."/>
        </authorList>
    </citation>
    <scope>NUCLEOTIDE SEQUENCE</scope>
    <source>
        <strain evidence="9">CHK188-4685</strain>
    </source>
</reference>
<evidence type="ECO:0000256" key="8">
    <source>
        <dbReference type="SAM" id="Phobius"/>
    </source>
</evidence>
<feature type="transmembrane region" description="Helical" evidence="8">
    <location>
        <begin position="167"/>
        <end position="189"/>
    </location>
</feature>
<dbReference type="GO" id="GO:0055085">
    <property type="term" value="P:transmembrane transport"/>
    <property type="evidence" value="ECO:0007669"/>
    <property type="project" value="InterPro"/>
</dbReference>
<protein>
    <submittedName>
        <fullName evidence="9">AEC family transporter</fullName>
    </submittedName>
</protein>
<sequence length="301" mass="31928">MFEVLTKAATFVAIILLGYILRRAGFFREQDFYTLSKLVLKIALPASIVANFSQADLAPSMLVFSLLGFAGGVIYVAVGWLMNAGKSPEKKAFDLLNLSGYNIGNFTMPFAQGFLGSTGVVTTSLFDTGNAFICLGGAYSIAKMIKGGKVAPGPLLKTLVRSLPFDAYIIMTILSMAHISLPSLAVSFAQTVGNANAFLAMLMIGVGFKLSGDFSQIRHMVRILAVRYGIALVLALGFYFLLPIDVAYRQALVVLAFSPISSASPAFTGDLGEDVGLASAVNSISIIISILLITTALVILL</sequence>
<evidence type="ECO:0000256" key="4">
    <source>
        <dbReference type="ARBA" id="ARBA00022475"/>
    </source>
</evidence>
<feature type="transmembrane region" description="Helical" evidence="8">
    <location>
        <begin position="61"/>
        <end position="82"/>
    </location>
</feature>
<feature type="transmembrane region" description="Helical" evidence="8">
    <location>
        <begin position="195"/>
        <end position="212"/>
    </location>
</feature>
<comment type="similarity">
    <text evidence="2">Belongs to the auxin efflux carrier (TC 2.A.69) family.</text>
</comment>
<dbReference type="InterPro" id="IPR038770">
    <property type="entry name" value="Na+/solute_symporter_sf"/>
</dbReference>
<evidence type="ECO:0000256" key="5">
    <source>
        <dbReference type="ARBA" id="ARBA00022692"/>
    </source>
</evidence>
<evidence type="ECO:0000256" key="2">
    <source>
        <dbReference type="ARBA" id="ARBA00010145"/>
    </source>
</evidence>
<feature type="transmembrane region" description="Helical" evidence="8">
    <location>
        <begin position="280"/>
        <end position="300"/>
    </location>
</feature>
<proteinExistence type="inferred from homology"/>
<evidence type="ECO:0000256" key="6">
    <source>
        <dbReference type="ARBA" id="ARBA00022989"/>
    </source>
</evidence>
<feature type="transmembrane region" description="Helical" evidence="8">
    <location>
        <begin position="6"/>
        <end position="26"/>
    </location>
</feature>
<keyword evidence="6 8" id="KW-1133">Transmembrane helix</keyword>
<evidence type="ECO:0000256" key="1">
    <source>
        <dbReference type="ARBA" id="ARBA00004651"/>
    </source>
</evidence>
<keyword evidence="5 8" id="KW-0812">Transmembrane</keyword>
<dbReference type="Proteomes" id="UP000886804">
    <property type="component" value="Unassembled WGS sequence"/>
</dbReference>
<dbReference type="PANTHER" id="PTHR36838:SF3">
    <property type="entry name" value="TRANSPORTER AUXIN EFFLUX CARRIER EC FAMILY"/>
    <property type="match status" value="1"/>
</dbReference>
<keyword evidence="4" id="KW-1003">Cell membrane</keyword>
<evidence type="ECO:0000256" key="3">
    <source>
        <dbReference type="ARBA" id="ARBA00022448"/>
    </source>
</evidence>
<feature type="transmembrane region" description="Helical" evidence="8">
    <location>
        <begin position="224"/>
        <end position="242"/>
    </location>
</feature>
<evidence type="ECO:0000313" key="10">
    <source>
        <dbReference type="Proteomes" id="UP000886804"/>
    </source>
</evidence>